<keyword evidence="1" id="KW-0812">Transmembrane</keyword>
<dbReference type="InterPro" id="IPR011990">
    <property type="entry name" value="TPR-like_helical_dom_sf"/>
</dbReference>
<sequence length="920" mass="106694">MKVSGLRKKISLVVITPLLIGIILTMTSSMFPLWFYYPKMLETYTDKMISNQRNSILQVSSLISNTTSTSYIQVMLNSVIIVSDIIEGYLFYSLNAKTSLNRTAIYQNAFNYNEEYQQKKSSESKNYNISTWYSPQNFTETKEKTNLDYSLVFNTVIKAISLSTQNINETFSSTYIVYQNDGLFYRFPALYVNYSEYGCVSNKYSNYNSQVYSKNCSGITNCTTCSYCKNSSLDFEPYYDSRCRIFFKITNNYRSTNALITPPYIFQDIGLRGQSTCRGQWNFTTDQLVLVYCADYLLNDKILEDILFIPYGNKAYSYILDTNGNIIYYKNNLTLTPTMNITDLECDSEEEKKYYRKHILPLFMNERTEVKNYKKNGDEMMIAVTPVMMIINSQDTKLHHMGSVGVVMKKSEVESIFDSLRSKLNSILGIYIYLNIGLLVIIAILSVIWTYKITGSILYPIDHLLIILKRMINQDLDIDILESYKPSPPEIATLYKVFDELRVVMRFSNLKSKDAFENTLVISQALNLFTKFGNKKGMEICYMRLGDVFYKGELWEESVEYLDMALKLADELGQIEKFTKAKMKAELANAMIKTGKNIKEALVLLNSALEFFTNHGKEEELLLCVLEITEELYEKKIHNYDLVKFIENYLSCFSILDKNILMQRFLYIKGLICKNNGETQDACWYFVSVLEDFPVYLPSIRNRAIIALNEIFNYYLVKCPKIKVFQNKASDKKDVILIVSSNLYESYASFILRKHIKSILKEDDRISLLQFHSERKIIFNLTKLPENLLHLRKFNIKTDKVLLYDSILLGFRQLSLNNGCSQSEDKRQEWMIIVTDLEDRGSIASFEEVCNKVKDSGINLIIISMILGYKKFEELIDNVKCGLMFYIKDDQDVDLVFSELEATLCSEKEVYLPLYEEVKG</sequence>
<dbReference type="OrthoDB" id="431454at2759"/>
<feature type="transmembrane region" description="Helical" evidence="1">
    <location>
        <begin position="12"/>
        <end position="37"/>
    </location>
</feature>
<evidence type="ECO:0000313" key="3">
    <source>
        <dbReference type="Proteomes" id="UP000187209"/>
    </source>
</evidence>
<keyword evidence="1" id="KW-0472">Membrane</keyword>
<comment type="caution">
    <text evidence="2">The sequence shown here is derived from an EMBL/GenBank/DDBJ whole genome shotgun (WGS) entry which is preliminary data.</text>
</comment>
<protein>
    <recommendedName>
        <fullName evidence="4">VWFA domain-containing protein</fullName>
    </recommendedName>
</protein>
<organism evidence="2 3">
    <name type="scientific">Stentor coeruleus</name>
    <dbReference type="NCBI Taxonomy" id="5963"/>
    <lineage>
        <taxon>Eukaryota</taxon>
        <taxon>Sar</taxon>
        <taxon>Alveolata</taxon>
        <taxon>Ciliophora</taxon>
        <taxon>Postciliodesmatophora</taxon>
        <taxon>Heterotrichea</taxon>
        <taxon>Heterotrichida</taxon>
        <taxon>Stentoridae</taxon>
        <taxon>Stentor</taxon>
    </lineage>
</organism>
<dbReference type="Gene3D" id="1.25.40.10">
    <property type="entry name" value="Tetratricopeptide repeat domain"/>
    <property type="match status" value="1"/>
</dbReference>
<dbReference type="EMBL" id="MPUH01000126">
    <property type="protein sequence ID" value="OMJ89441.1"/>
    <property type="molecule type" value="Genomic_DNA"/>
</dbReference>
<feature type="transmembrane region" description="Helical" evidence="1">
    <location>
        <begin position="71"/>
        <end position="92"/>
    </location>
</feature>
<evidence type="ECO:0008006" key="4">
    <source>
        <dbReference type="Google" id="ProtNLM"/>
    </source>
</evidence>
<evidence type="ECO:0000313" key="2">
    <source>
        <dbReference type="EMBL" id="OMJ89441.1"/>
    </source>
</evidence>
<name>A0A1R2CKC6_9CILI</name>
<dbReference type="Gene3D" id="3.40.50.410">
    <property type="entry name" value="von Willebrand factor, type A domain"/>
    <property type="match status" value="1"/>
</dbReference>
<evidence type="ECO:0000256" key="1">
    <source>
        <dbReference type="SAM" id="Phobius"/>
    </source>
</evidence>
<dbReference type="Gene3D" id="3.30.450.20">
    <property type="entry name" value="PAS domain"/>
    <property type="match status" value="1"/>
</dbReference>
<dbReference type="Proteomes" id="UP000187209">
    <property type="component" value="Unassembled WGS sequence"/>
</dbReference>
<gene>
    <name evidence="2" type="ORF">SteCoe_8441</name>
</gene>
<accession>A0A1R2CKC6</accession>
<dbReference type="SUPFAM" id="SSF48452">
    <property type="entry name" value="TPR-like"/>
    <property type="match status" value="1"/>
</dbReference>
<dbReference type="AlphaFoldDB" id="A0A1R2CKC6"/>
<keyword evidence="3" id="KW-1185">Reference proteome</keyword>
<reference evidence="2 3" key="1">
    <citation type="submission" date="2016-11" db="EMBL/GenBank/DDBJ databases">
        <title>The macronuclear genome of Stentor coeruleus: a giant cell with tiny introns.</title>
        <authorList>
            <person name="Slabodnick M."/>
            <person name="Ruby J.G."/>
            <person name="Reiff S.B."/>
            <person name="Swart E.C."/>
            <person name="Gosai S."/>
            <person name="Prabakaran S."/>
            <person name="Witkowska E."/>
            <person name="Larue G.E."/>
            <person name="Fisher S."/>
            <person name="Freeman R.M."/>
            <person name="Gunawardena J."/>
            <person name="Chu W."/>
            <person name="Stover N.A."/>
            <person name="Gregory B.D."/>
            <person name="Nowacki M."/>
            <person name="Derisi J."/>
            <person name="Roy S.W."/>
            <person name="Marshall W.F."/>
            <person name="Sood P."/>
        </authorList>
    </citation>
    <scope>NUCLEOTIDE SEQUENCE [LARGE SCALE GENOMIC DNA]</scope>
    <source>
        <strain evidence="2">WM001</strain>
    </source>
</reference>
<feature type="transmembrane region" description="Helical" evidence="1">
    <location>
        <begin position="430"/>
        <end position="451"/>
    </location>
</feature>
<dbReference type="InterPro" id="IPR036465">
    <property type="entry name" value="vWFA_dom_sf"/>
</dbReference>
<keyword evidence="1" id="KW-1133">Transmembrane helix</keyword>
<dbReference type="SUPFAM" id="SSF53300">
    <property type="entry name" value="vWA-like"/>
    <property type="match status" value="1"/>
</dbReference>
<proteinExistence type="predicted"/>